<name>A0A2N0QJ06_9GLOM</name>
<proteinExistence type="predicted"/>
<evidence type="ECO:0000313" key="2">
    <source>
        <dbReference type="Proteomes" id="UP000232688"/>
    </source>
</evidence>
<evidence type="ECO:0000313" key="1">
    <source>
        <dbReference type="EMBL" id="PKC51035.1"/>
    </source>
</evidence>
<feature type="non-terminal residue" evidence="1">
    <location>
        <position position="1"/>
    </location>
</feature>
<accession>A0A2N0QJ06</accession>
<reference evidence="1 2" key="2">
    <citation type="submission" date="2017-10" db="EMBL/GenBank/DDBJ databases">
        <title>Genome analyses suggest a sexual origin of heterokaryosis in a supposedly ancient asexual fungus.</title>
        <authorList>
            <person name="Corradi N."/>
            <person name="Sedzielewska K."/>
            <person name="Noel J."/>
            <person name="Charron P."/>
            <person name="Farinelli L."/>
            <person name="Marton T."/>
            <person name="Kruger M."/>
            <person name="Pelin A."/>
            <person name="Brachmann A."/>
            <person name="Corradi N."/>
        </authorList>
    </citation>
    <scope>NUCLEOTIDE SEQUENCE [LARGE SCALE GENOMIC DNA]</scope>
    <source>
        <strain evidence="1 2">A1</strain>
    </source>
</reference>
<protein>
    <submittedName>
        <fullName evidence="1">Uncharacterized protein</fullName>
    </submittedName>
</protein>
<feature type="non-terminal residue" evidence="1">
    <location>
        <position position="224"/>
    </location>
</feature>
<comment type="caution">
    <text evidence="1">The sequence shown here is derived from an EMBL/GenBank/DDBJ whole genome shotgun (WGS) entry which is preliminary data.</text>
</comment>
<dbReference type="Proteomes" id="UP000232688">
    <property type="component" value="Unassembled WGS sequence"/>
</dbReference>
<dbReference type="VEuPathDB" id="FungiDB:RhiirA1_484699"/>
<dbReference type="AlphaFoldDB" id="A0A2N0QJ06"/>
<dbReference type="EMBL" id="LLXH01008475">
    <property type="protein sequence ID" value="PKC51035.1"/>
    <property type="molecule type" value="Genomic_DNA"/>
</dbReference>
<organism evidence="1 2">
    <name type="scientific">Rhizophagus irregularis</name>
    <dbReference type="NCBI Taxonomy" id="588596"/>
    <lineage>
        <taxon>Eukaryota</taxon>
        <taxon>Fungi</taxon>
        <taxon>Fungi incertae sedis</taxon>
        <taxon>Mucoromycota</taxon>
        <taxon>Glomeromycotina</taxon>
        <taxon>Glomeromycetes</taxon>
        <taxon>Glomerales</taxon>
        <taxon>Glomeraceae</taxon>
        <taxon>Rhizophagus</taxon>
    </lineage>
</organism>
<gene>
    <name evidence="1" type="ORF">RhiirA1_484699</name>
</gene>
<reference evidence="1 2" key="1">
    <citation type="submission" date="2017-10" db="EMBL/GenBank/DDBJ databases">
        <title>Extensive intraspecific genome diversity in a model arbuscular mycorrhizal fungus.</title>
        <authorList>
            <person name="Chen E.C.H."/>
            <person name="Morin E."/>
            <person name="Baudet D."/>
            <person name="Noel J."/>
            <person name="Ndikumana S."/>
            <person name="Charron P."/>
            <person name="St-Onge C."/>
            <person name="Giorgi J."/>
            <person name="Grigoriev I.V."/>
            <person name="Roux C."/>
            <person name="Martin F.M."/>
            <person name="Corradi N."/>
        </authorList>
    </citation>
    <scope>NUCLEOTIDE SEQUENCE [LARGE SCALE GENOMIC DNA]</scope>
    <source>
        <strain evidence="1 2">A1</strain>
    </source>
</reference>
<sequence length="224" mass="24135">KINNSNVGITAIFENNKISFTAKNTGNNVAGGEIIVESGANAFNKLLNSTSYTDGSALASNGKNAIFTINGISTEKSSNSFSINGYNVTLHETFNSEQSLGQSFVAATENKANSDTNYNNMLDETYDGSLANKYLGTDYAGSDAYVDLNDFFEAESETRKDNVNQAKTNLINAQNSLILSTTNFTQEQATTYNNLSNEVKDFIKGLSSDKLAEVENIESISSPT</sequence>